<dbReference type="Proteomes" id="UP000540787">
    <property type="component" value="Unassembled WGS sequence"/>
</dbReference>
<organism evidence="1 2">
    <name type="scientific">Massilia aurea</name>
    <dbReference type="NCBI Taxonomy" id="373040"/>
    <lineage>
        <taxon>Bacteria</taxon>
        <taxon>Pseudomonadati</taxon>
        <taxon>Pseudomonadota</taxon>
        <taxon>Betaproteobacteria</taxon>
        <taxon>Burkholderiales</taxon>
        <taxon>Oxalobacteraceae</taxon>
        <taxon>Telluria group</taxon>
        <taxon>Massilia</taxon>
    </lineage>
</organism>
<proteinExistence type="predicted"/>
<comment type="caution">
    <text evidence="1">The sequence shown here is derived from an EMBL/GenBank/DDBJ whole genome shotgun (WGS) entry which is preliminary data.</text>
</comment>
<keyword evidence="2" id="KW-1185">Reference proteome</keyword>
<dbReference type="AlphaFoldDB" id="A0A7W9X0A6"/>
<gene>
    <name evidence="1" type="ORF">HD842_002229</name>
</gene>
<accession>A0A7W9X0A6</accession>
<dbReference type="RefSeq" id="WP_183554346.1">
    <property type="nucleotide sequence ID" value="NZ_JACHBX010000002.1"/>
</dbReference>
<evidence type="ECO:0000313" key="2">
    <source>
        <dbReference type="Proteomes" id="UP000540787"/>
    </source>
</evidence>
<reference evidence="1 2" key="1">
    <citation type="submission" date="2020-08" db="EMBL/GenBank/DDBJ databases">
        <title>The Agave Microbiome: Exploring the role of microbial communities in plant adaptations to desert environments.</title>
        <authorList>
            <person name="Partida-Martinez L.P."/>
        </authorList>
    </citation>
    <scope>NUCLEOTIDE SEQUENCE [LARGE SCALE GENOMIC DNA]</scope>
    <source>
        <strain evidence="1 2">AT3.2</strain>
    </source>
</reference>
<dbReference type="EMBL" id="JACHBX010000002">
    <property type="protein sequence ID" value="MBB6134087.1"/>
    <property type="molecule type" value="Genomic_DNA"/>
</dbReference>
<sequence>MKSIVLLLRYLTSFSNVRGSRQATIAINHAKQARRQAVHSADWISPCPRAARAKSADHLRQHTMIQRRTDERTALATEYALFLAETRGVNAGLVYLESCNVSRAILLRAMQDPAARRVRERRQRQRND</sequence>
<name>A0A7W9X0A6_9BURK</name>
<evidence type="ECO:0000313" key="1">
    <source>
        <dbReference type="EMBL" id="MBB6134087.1"/>
    </source>
</evidence>
<protein>
    <submittedName>
        <fullName evidence="1">Uncharacterized protein</fullName>
    </submittedName>
</protein>